<organism evidence="13 14">
    <name type="scientific">Cyprinus carpio</name>
    <name type="common">Common carp</name>
    <dbReference type="NCBI Taxonomy" id="7962"/>
    <lineage>
        <taxon>Eukaryota</taxon>
        <taxon>Metazoa</taxon>
        <taxon>Chordata</taxon>
        <taxon>Craniata</taxon>
        <taxon>Vertebrata</taxon>
        <taxon>Euteleostomi</taxon>
        <taxon>Actinopterygii</taxon>
        <taxon>Neopterygii</taxon>
        <taxon>Teleostei</taxon>
        <taxon>Ostariophysi</taxon>
        <taxon>Cypriniformes</taxon>
        <taxon>Cyprinidae</taxon>
        <taxon>Cyprininae</taxon>
        <taxon>Cyprinus</taxon>
    </lineage>
</organism>
<name>A0A8C2KNM3_CYPCA</name>
<feature type="region of interest" description="Disordered" evidence="12">
    <location>
        <begin position="485"/>
        <end position="517"/>
    </location>
</feature>
<keyword evidence="6 11" id="KW-0472">Membrane</keyword>
<keyword evidence="5 11" id="KW-1133">Transmembrane helix</keyword>
<dbReference type="GO" id="GO:0015175">
    <property type="term" value="F:neutral L-amino acid transmembrane transporter activity"/>
    <property type="evidence" value="ECO:0007669"/>
    <property type="project" value="TreeGrafter"/>
</dbReference>
<feature type="transmembrane region" description="Helical" evidence="11">
    <location>
        <begin position="63"/>
        <end position="86"/>
    </location>
</feature>
<evidence type="ECO:0000313" key="14">
    <source>
        <dbReference type="Proteomes" id="UP000694701"/>
    </source>
</evidence>
<dbReference type="SUPFAM" id="SSF118215">
    <property type="entry name" value="Proton glutamate symport protein"/>
    <property type="match status" value="1"/>
</dbReference>
<feature type="transmembrane region" description="Helical" evidence="11">
    <location>
        <begin position="432"/>
        <end position="458"/>
    </location>
</feature>
<protein>
    <recommendedName>
        <fullName evidence="11">Amino acid transporter</fullName>
    </recommendedName>
</protein>
<dbReference type="InterPro" id="IPR001991">
    <property type="entry name" value="Na-dicarboxylate_symporter"/>
</dbReference>
<evidence type="ECO:0000256" key="7">
    <source>
        <dbReference type="ARBA" id="ARBA00023180"/>
    </source>
</evidence>
<dbReference type="PRINTS" id="PR00173">
    <property type="entry name" value="EDTRNSPORT"/>
</dbReference>
<comment type="catalytic activity">
    <reaction evidence="9">
        <text>K(+)(in) + L-aspartate(out) + 3 Na(+)(out) + H(+)(out) = K(+)(out) + L-aspartate(in) + 3 Na(+)(in) + H(+)(in)</text>
        <dbReference type="Rhea" id="RHEA:70851"/>
        <dbReference type="ChEBI" id="CHEBI:15378"/>
        <dbReference type="ChEBI" id="CHEBI:29101"/>
        <dbReference type="ChEBI" id="CHEBI:29103"/>
        <dbReference type="ChEBI" id="CHEBI:29991"/>
    </reaction>
</comment>
<feature type="transmembrane region" description="Helical" evidence="11">
    <location>
        <begin position="264"/>
        <end position="285"/>
    </location>
</feature>
<dbReference type="Gene3D" id="1.10.3860.10">
    <property type="entry name" value="Sodium:dicarboxylate symporter"/>
    <property type="match status" value="1"/>
</dbReference>
<evidence type="ECO:0000256" key="9">
    <source>
        <dbReference type="ARBA" id="ARBA00048715"/>
    </source>
</evidence>
<dbReference type="PANTHER" id="PTHR11958">
    <property type="entry name" value="SODIUM/DICARBOXYLATE SYMPORTER-RELATED"/>
    <property type="match status" value="1"/>
</dbReference>
<sequence length="517" mass="55860">MSGSRRKMSCITRDSVKTFLRRNTFVIFTVAAVALGVVLGFALRPHNLSMREVKYFSFPGELLMRMLQMLVLPLIVSSLVTGISSLDSKASGKMGIRAIVYYMVTTFIAVFIGIVMVIIIRPGKGSRDSPVASSGSIEPVQAADAFLDLIRNMFPPNLVEACFKQYKTLYKKTLLTKNVTIVVNATDSFNSTDLSQAFNFSTVLQTIQETVEEVVPVSGSSNGVNALGLVVFSMCFGLVIGNMKQQGQALRDFFDCLNEAIMRLVAIIIWYAPVGILFLIAGKIVEMKDLAQVGGQLGMYTVSVIVGLLIHGLFVLPLLFFVVTKKNPFTFIAGLLQALITALGTSSSSATLPITFRCLEENNHVDKRVTRFVLPVGATINMDGTALYEAVAAIFIAQVNDMDLNFGQILTISITATAASIGAAGIPQAGLVTMVIVLTSVGLPTEDITLIIAVDWFLDRLRTTTNVLGDSFGAGIIEHLVRSSDSGGARASSDQEVELRYQNPTQAHKDPITSPQS</sequence>
<dbReference type="PROSITE" id="PS00714">
    <property type="entry name" value="NA_DICARBOXYL_SYMP_2"/>
    <property type="match status" value="1"/>
</dbReference>
<evidence type="ECO:0000256" key="12">
    <source>
        <dbReference type="SAM" id="MobiDB-lite"/>
    </source>
</evidence>
<dbReference type="InterPro" id="IPR050746">
    <property type="entry name" value="DAACS"/>
</dbReference>
<feature type="transmembrane region" description="Helical" evidence="11">
    <location>
        <begin position="297"/>
        <end position="322"/>
    </location>
</feature>
<evidence type="ECO:0000256" key="10">
    <source>
        <dbReference type="ARBA" id="ARBA00049118"/>
    </source>
</evidence>
<proteinExistence type="inferred from homology"/>
<feature type="compositionally biased region" description="Low complexity" evidence="12">
    <location>
        <begin position="485"/>
        <end position="494"/>
    </location>
</feature>
<evidence type="ECO:0000256" key="8">
    <source>
        <dbReference type="ARBA" id="ARBA00047601"/>
    </source>
</evidence>
<evidence type="ECO:0000256" key="1">
    <source>
        <dbReference type="ARBA" id="ARBA00004141"/>
    </source>
</evidence>
<dbReference type="PANTHER" id="PTHR11958:SF67">
    <property type="entry name" value="EXCITATORY AMINO ACID TRANSPORTER 4"/>
    <property type="match status" value="1"/>
</dbReference>
<feature type="transmembrane region" description="Helical" evidence="11">
    <location>
        <begin position="409"/>
        <end position="426"/>
    </location>
</feature>
<evidence type="ECO:0000256" key="11">
    <source>
        <dbReference type="RuleBase" id="RU361216"/>
    </source>
</evidence>
<keyword evidence="4 11" id="KW-0769">Symport</keyword>
<comment type="subcellular location">
    <subcellularLocation>
        <location evidence="1 11">Membrane</location>
        <topology evidence="1 11">Multi-pass membrane protein</topology>
    </subcellularLocation>
</comment>
<feature type="transmembrane region" description="Helical" evidence="11">
    <location>
        <begin position="224"/>
        <end position="243"/>
    </location>
</feature>
<dbReference type="GO" id="GO:0005886">
    <property type="term" value="C:plasma membrane"/>
    <property type="evidence" value="ECO:0007669"/>
    <property type="project" value="TreeGrafter"/>
</dbReference>
<evidence type="ECO:0000256" key="4">
    <source>
        <dbReference type="ARBA" id="ARBA00022847"/>
    </source>
</evidence>
<dbReference type="Ensembl" id="ENSCCRT00020121018.1">
    <property type="protein sequence ID" value="ENSCCRP00020110815.1"/>
    <property type="gene ID" value="ENSCCRG00020050402.1"/>
</dbReference>
<keyword evidence="3 11" id="KW-0812">Transmembrane</keyword>
<reference evidence="13" key="1">
    <citation type="submission" date="2025-08" db="UniProtKB">
        <authorList>
            <consortium name="Ensembl"/>
        </authorList>
    </citation>
    <scope>IDENTIFICATION</scope>
</reference>
<feature type="transmembrane region" description="Helical" evidence="11">
    <location>
        <begin position="20"/>
        <end position="43"/>
    </location>
</feature>
<dbReference type="AlphaFoldDB" id="A0A8C2KNM3"/>
<evidence type="ECO:0000256" key="2">
    <source>
        <dbReference type="ARBA" id="ARBA00022448"/>
    </source>
</evidence>
<dbReference type="InterPro" id="IPR036458">
    <property type="entry name" value="Na:dicarbo_symporter_sf"/>
</dbReference>
<dbReference type="FunFam" id="1.10.3860.10:FF:000002">
    <property type="entry name" value="Amino acid transporter"/>
    <property type="match status" value="1"/>
</dbReference>
<dbReference type="Pfam" id="PF00375">
    <property type="entry name" value="SDF"/>
    <property type="match status" value="1"/>
</dbReference>
<dbReference type="GO" id="GO:0005313">
    <property type="term" value="F:L-glutamate transmembrane transporter activity"/>
    <property type="evidence" value="ECO:0007669"/>
    <property type="project" value="TreeGrafter"/>
</dbReference>
<accession>A0A8C2KNM3</accession>
<keyword evidence="2 11" id="KW-0813">Transport</keyword>
<keyword evidence="7" id="KW-0325">Glycoprotein</keyword>
<dbReference type="InterPro" id="IPR018107">
    <property type="entry name" value="Na-dicarboxylate_symporter_CS"/>
</dbReference>
<comment type="catalytic activity">
    <reaction evidence="10">
        <text>D-aspartate(out) + K(+)(in) + 3 Na(+)(out) + H(+)(out) = D-aspartate(in) + K(+)(out) + 3 Na(+)(in) + H(+)(in)</text>
        <dbReference type="Rhea" id="RHEA:71379"/>
        <dbReference type="ChEBI" id="CHEBI:15378"/>
        <dbReference type="ChEBI" id="CHEBI:29101"/>
        <dbReference type="ChEBI" id="CHEBI:29103"/>
        <dbReference type="ChEBI" id="CHEBI:29990"/>
    </reaction>
</comment>
<evidence type="ECO:0000256" key="6">
    <source>
        <dbReference type="ARBA" id="ARBA00023136"/>
    </source>
</evidence>
<comment type="similarity">
    <text evidence="11">Belongs to the dicarboxylate/amino acid:cation symporter (DAACS) (TC 2.A.23) family.</text>
</comment>
<evidence type="ECO:0000313" key="13">
    <source>
        <dbReference type="Ensembl" id="ENSCCRP00020110815.1"/>
    </source>
</evidence>
<dbReference type="Proteomes" id="UP000694701">
    <property type="component" value="Unplaced"/>
</dbReference>
<evidence type="ECO:0000256" key="3">
    <source>
        <dbReference type="ARBA" id="ARBA00022692"/>
    </source>
</evidence>
<comment type="catalytic activity">
    <reaction evidence="8">
        <text>K(+)(in) + L-glutamate(out) + 3 Na(+)(out) + H(+)(out) = K(+)(out) + L-glutamate(in) + 3 Na(+)(in) + H(+)(in)</text>
        <dbReference type="Rhea" id="RHEA:70699"/>
        <dbReference type="ChEBI" id="CHEBI:15378"/>
        <dbReference type="ChEBI" id="CHEBI:29101"/>
        <dbReference type="ChEBI" id="CHEBI:29103"/>
        <dbReference type="ChEBI" id="CHEBI:29985"/>
    </reaction>
</comment>
<dbReference type="PROSITE" id="PS00713">
    <property type="entry name" value="NA_DICARBOXYL_SYMP_1"/>
    <property type="match status" value="1"/>
</dbReference>
<evidence type="ECO:0000256" key="5">
    <source>
        <dbReference type="ARBA" id="ARBA00022989"/>
    </source>
</evidence>
<dbReference type="GO" id="GO:0015501">
    <property type="term" value="F:glutamate:sodium symporter activity"/>
    <property type="evidence" value="ECO:0007669"/>
    <property type="project" value="TreeGrafter"/>
</dbReference>
<feature type="transmembrane region" description="Helical" evidence="11">
    <location>
        <begin position="98"/>
        <end position="120"/>
    </location>
</feature>